<comment type="caution">
    <text evidence="1">The sequence shown here is derived from an EMBL/GenBank/DDBJ whole genome shotgun (WGS) entry which is preliminary data.</text>
</comment>
<gene>
    <name evidence="1" type="ORF">QTG54_016534</name>
</gene>
<name>A0AAD9D3Z2_9STRA</name>
<dbReference type="EMBL" id="JATAAI010000057">
    <property type="protein sequence ID" value="KAK1732822.1"/>
    <property type="molecule type" value="Genomic_DNA"/>
</dbReference>
<accession>A0AAD9D3Z2</accession>
<organism evidence="1 2">
    <name type="scientific">Skeletonema marinoi</name>
    <dbReference type="NCBI Taxonomy" id="267567"/>
    <lineage>
        <taxon>Eukaryota</taxon>
        <taxon>Sar</taxon>
        <taxon>Stramenopiles</taxon>
        <taxon>Ochrophyta</taxon>
        <taxon>Bacillariophyta</taxon>
        <taxon>Coscinodiscophyceae</taxon>
        <taxon>Thalassiosirophycidae</taxon>
        <taxon>Thalassiosirales</taxon>
        <taxon>Skeletonemataceae</taxon>
        <taxon>Skeletonema</taxon>
        <taxon>Skeletonema marinoi-dohrnii complex</taxon>
    </lineage>
</organism>
<sequence>MHTIHILLQRIPTPFREIWLLRAFVWLLSRQSPDWYADGIGHPPPFNLQLIRAGSRLGWRWCTWDGGHLCEINWLDPEPSSECDDYEAYIEALQRIEGELNTDFYRGYHEPPTEMEYRRLCEGLEQRD</sequence>
<reference evidence="1" key="1">
    <citation type="submission" date="2023-06" db="EMBL/GenBank/DDBJ databases">
        <title>Survivors Of The Sea: Transcriptome response of Skeletonema marinoi to long-term dormancy.</title>
        <authorList>
            <person name="Pinder M.I.M."/>
            <person name="Kourtchenko O."/>
            <person name="Robertson E.K."/>
            <person name="Larsson T."/>
            <person name="Maumus F."/>
            <person name="Osuna-Cruz C.M."/>
            <person name="Vancaester E."/>
            <person name="Stenow R."/>
            <person name="Vandepoele K."/>
            <person name="Ploug H."/>
            <person name="Bruchert V."/>
            <person name="Godhe A."/>
            <person name="Topel M."/>
        </authorList>
    </citation>
    <scope>NUCLEOTIDE SEQUENCE</scope>
    <source>
        <strain evidence="1">R05AC</strain>
    </source>
</reference>
<dbReference type="Proteomes" id="UP001224775">
    <property type="component" value="Unassembled WGS sequence"/>
</dbReference>
<evidence type="ECO:0000313" key="1">
    <source>
        <dbReference type="EMBL" id="KAK1732822.1"/>
    </source>
</evidence>
<evidence type="ECO:0000313" key="2">
    <source>
        <dbReference type="Proteomes" id="UP001224775"/>
    </source>
</evidence>
<dbReference type="AlphaFoldDB" id="A0AAD9D3Z2"/>
<proteinExistence type="predicted"/>
<protein>
    <submittedName>
        <fullName evidence="1">Uncharacterized protein</fullName>
    </submittedName>
</protein>
<keyword evidence="2" id="KW-1185">Reference proteome</keyword>